<dbReference type="Proteomes" id="UP001596099">
    <property type="component" value="Unassembled WGS sequence"/>
</dbReference>
<dbReference type="EMBL" id="JBHSQH010000001">
    <property type="protein sequence ID" value="MFC5971173.1"/>
    <property type="molecule type" value="Genomic_DNA"/>
</dbReference>
<comment type="caution">
    <text evidence="2">The sequence shown here is derived from an EMBL/GenBank/DDBJ whole genome shotgun (WGS) entry which is preliminary data.</text>
</comment>
<accession>A0ABD5RLF0</accession>
<dbReference type="RefSeq" id="WP_247414082.1">
    <property type="nucleotide sequence ID" value="NZ_JALLGW010000001.1"/>
</dbReference>
<evidence type="ECO:0000313" key="3">
    <source>
        <dbReference type="Proteomes" id="UP001596099"/>
    </source>
</evidence>
<reference evidence="2 3" key="1">
    <citation type="journal article" date="2019" name="Int. J. Syst. Evol. Microbiol.">
        <title>The Global Catalogue of Microorganisms (GCM) 10K type strain sequencing project: providing services to taxonomists for standard genome sequencing and annotation.</title>
        <authorList>
            <consortium name="The Broad Institute Genomics Platform"/>
            <consortium name="The Broad Institute Genome Sequencing Center for Infectious Disease"/>
            <person name="Wu L."/>
            <person name="Ma J."/>
        </authorList>
    </citation>
    <scope>NUCLEOTIDE SEQUENCE [LARGE SCALE GENOMIC DNA]</scope>
    <source>
        <strain evidence="2 3">CGMCC 1.12543</strain>
    </source>
</reference>
<name>A0ABD5RLF0_9EURY</name>
<evidence type="ECO:0000313" key="2">
    <source>
        <dbReference type="EMBL" id="MFC5971173.1"/>
    </source>
</evidence>
<keyword evidence="3" id="KW-1185">Reference proteome</keyword>
<organism evidence="2 3">
    <name type="scientific">Halomarina salina</name>
    <dbReference type="NCBI Taxonomy" id="1872699"/>
    <lineage>
        <taxon>Archaea</taxon>
        <taxon>Methanobacteriati</taxon>
        <taxon>Methanobacteriota</taxon>
        <taxon>Stenosarchaea group</taxon>
        <taxon>Halobacteria</taxon>
        <taxon>Halobacteriales</taxon>
        <taxon>Natronomonadaceae</taxon>
        <taxon>Halomarina</taxon>
    </lineage>
</organism>
<dbReference type="InterPro" id="IPR052158">
    <property type="entry name" value="INH-QAR"/>
</dbReference>
<dbReference type="GO" id="GO:0016829">
    <property type="term" value="F:lyase activity"/>
    <property type="evidence" value="ECO:0007669"/>
    <property type="project" value="UniProtKB-KW"/>
</dbReference>
<proteinExistence type="predicted"/>
<feature type="domain" description="DJ-1/PfpI" evidence="1">
    <location>
        <begin position="3"/>
        <end position="171"/>
    </location>
</feature>
<dbReference type="AlphaFoldDB" id="A0ABD5RLF0"/>
<gene>
    <name evidence="2" type="ORF">ACFPYI_07485</name>
</gene>
<dbReference type="SUPFAM" id="SSF52317">
    <property type="entry name" value="Class I glutamine amidotransferase-like"/>
    <property type="match status" value="1"/>
</dbReference>
<dbReference type="InterPro" id="IPR002818">
    <property type="entry name" value="DJ-1/PfpI"/>
</dbReference>
<dbReference type="PANTHER" id="PTHR43130:SF3">
    <property type="entry name" value="HTH-TYPE TRANSCRIPTIONAL REGULATOR RV1931C"/>
    <property type="match status" value="1"/>
</dbReference>
<keyword evidence="2" id="KW-0456">Lyase</keyword>
<protein>
    <submittedName>
        <fullName evidence="2">DJ-1/PfpI family protein</fullName>
        <ecNumber evidence="2">4.2.1.-</ecNumber>
    </submittedName>
</protein>
<evidence type="ECO:0000259" key="1">
    <source>
        <dbReference type="Pfam" id="PF01965"/>
    </source>
</evidence>
<sequence length="191" mass="20056">MDVQIVLYEGFDELDAIGPFEVFANATRAGADLPPTLVTLDDRETVTASHGLRVGVDGTLSDPDLLVVPGGGWNDRSSAGAWAQVEQGDLPDAVARIADTDAIVASVCTGGMILAHAGVLDGRPAVTHGGALDDLREFDVDVREERVVDDGDVVTAGGVTSGIDLALHLVERFGGTDVAEQVTTEMEYRRQ</sequence>
<dbReference type="PANTHER" id="PTHR43130">
    <property type="entry name" value="ARAC-FAMILY TRANSCRIPTIONAL REGULATOR"/>
    <property type="match status" value="1"/>
</dbReference>
<dbReference type="Pfam" id="PF01965">
    <property type="entry name" value="DJ-1_PfpI"/>
    <property type="match status" value="1"/>
</dbReference>
<dbReference type="InterPro" id="IPR029062">
    <property type="entry name" value="Class_I_gatase-like"/>
</dbReference>
<dbReference type="Gene3D" id="3.40.50.880">
    <property type="match status" value="1"/>
</dbReference>
<dbReference type="CDD" id="cd03139">
    <property type="entry name" value="GATase1_PfpI_2"/>
    <property type="match status" value="1"/>
</dbReference>
<dbReference type="EC" id="4.2.1.-" evidence="2"/>